<dbReference type="PANTHER" id="PTHR21231">
    <property type="entry name" value="XPA-BINDING PROTEIN 1-RELATED"/>
    <property type="match status" value="1"/>
</dbReference>
<evidence type="ECO:0000256" key="8">
    <source>
        <dbReference type="ARBA" id="ARBA00055682"/>
    </source>
</evidence>
<name>A0A915K8A8_ROMCU</name>
<comment type="function">
    <text evidence="8 9">Small GTPase required for proper nuclear import of RNA polymerase II (RNAPII). May act at an RNAP assembly step prior to nuclear import.</text>
</comment>
<dbReference type="InterPro" id="IPR004130">
    <property type="entry name" value="Gpn"/>
</dbReference>
<dbReference type="InterPro" id="IPR030230">
    <property type="entry name" value="Gpn1/Npa3/XAB1"/>
</dbReference>
<evidence type="ECO:0000313" key="11">
    <source>
        <dbReference type="WBParaSite" id="nRc.2.0.1.t34599-RA"/>
    </source>
</evidence>
<proteinExistence type="inferred from homology"/>
<evidence type="ECO:0000256" key="2">
    <source>
        <dbReference type="ARBA" id="ARBA00022490"/>
    </source>
</evidence>
<evidence type="ECO:0000256" key="3">
    <source>
        <dbReference type="ARBA" id="ARBA00022741"/>
    </source>
</evidence>
<comment type="subunit">
    <text evidence="9">Binds to RNA polymerase II.</text>
</comment>
<dbReference type="CDD" id="cd17870">
    <property type="entry name" value="GPN1"/>
    <property type="match status" value="1"/>
</dbReference>
<reference evidence="11" key="1">
    <citation type="submission" date="2022-11" db="UniProtKB">
        <authorList>
            <consortium name="WormBaseParasite"/>
        </authorList>
    </citation>
    <scope>IDENTIFICATION</scope>
</reference>
<evidence type="ECO:0000256" key="1">
    <source>
        <dbReference type="ARBA" id="ARBA00005290"/>
    </source>
</evidence>
<keyword evidence="2 9" id="KW-0963">Cytoplasm</keyword>
<sequence length="372" mass="42786">MPILRSFAMEIDNEDNPTTSATIHQELKIPHIFMSDKLPVSIIVLGMAGSGKTTFVQRLTAHLYNKSETPYVINLDPAVCRVPYPANIDIRDTVNYKEVMKQYNLGPNGAILTALNLFTTRFDQALNLLTKRQKEFKYFIFDTPGQIEVFTWSASGTIITETLASAFPTVIVYVMDVVRSVNPTTFMSNMLYACSILYKMKLPFIIALNKSDIIDPKFAKAWMKDFELFHKSLEDDHSFMNDLTRSLSLVLDEFYTNIKAVAVSAATGDGMDEFFDSIGKCVEEYEKVCSTDPHDFLRQKFYRVISKYLRTEVPKMAKKTCLSRLHHPASIRKMMKEMRKMERYHKNDNGDDFSKQLYFTGPTEKNILLDHW</sequence>
<protein>
    <recommendedName>
        <fullName evidence="9">GPN-loop GTPase</fullName>
        <ecNumber evidence="9">3.6.5.-</ecNumber>
    </recommendedName>
</protein>
<dbReference type="FunFam" id="3.40.50.300:FF:000888">
    <property type="entry name" value="GPN-loop GTPase 1"/>
    <property type="match status" value="1"/>
</dbReference>
<dbReference type="Proteomes" id="UP000887565">
    <property type="component" value="Unplaced"/>
</dbReference>
<keyword evidence="6 9" id="KW-0342">GTP-binding</keyword>
<dbReference type="GO" id="GO:0003924">
    <property type="term" value="F:GTPase activity"/>
    <property type="evidence" value="ECO:0007669"/>
    <property type="project" value="InterPro"/>
</dbReference>
<keyword evidence="10" id="KW-1185">Reference proteome</keyword>
<comment type="subcellular location">
    <subcellularLocation>
        <location evidence="9">Cytoplasm</location>
    </subcellularLocation>
    <subcellularLocation>
        <location evidence="9">Nucleus</location>
    </subcellularLocation>
</comment>
<keyword evidence="7" id="KW-0539">Nucleus</keyword>
<dbReference type="PRINTS" id="PR00449">
    <property type="entry name" value="RASTRNSFRMNG"/>
</dbReference>
<dbReference type="GO" id="GO:0005525">
    <property type="term" value="F:GTP binding"/>
    <property type="evidence" value="ECO:0007669"/>
    <property type="project" value="UniProtKB-KW"/>
</dbReference>
<dbReference type="Pfam" id="PF03029">
    <property type="entry name" value="ATP_bind_1"/>
    <property type="match status" value="1"/>
</dbReference>
<comment type="similarity">
    <text evidence="1 9">Belongs to the GPN-loop GTPase family.</text>
</comment>
<evidence type="ECO:0000256" key="6">
    <source>
        <dbReference type="ARBA" id="ARBA00023134"/>
    </source>
</evidence>
<organism evidence="10 11">
    <name type="scientific">Romanomermis culicivorax</name>
    <name type="common">Nematode worm</name>
    <dbReference type="NCBI Taxonomy" id="13658"/>
    <lineage>
        <taxon>Eukaryota</taxon>
        <taxon>Metazoa</taxon>
        <taxon>Ecdysozoa</taxon>
        <taxon>Nematoda</taxon>
        <taxon>Enoplea</taxon>
        <taxon>Dorylaimia</taxon>
        <taxon>Mermithida</taxon>
        <taxon>Mermithoidea</taxon>
        <taxon>Mermithidae</taxon>
        <taxon>Romanomermis</taxon>
    </lineage>
</organism>
<dbReference type="WBParaSite" id="nRc.2.0.1.t34599-RA">
    <property type="protein sequence ID" value="nRc.2.0.1.t34599-RA"/>
    <property type="gene ID" value="nRc.2.0.1.g34599"/>
</dbReference>
<keyword evidence="3 9" id="KW-0547">Nucleotide-binding</keyword>
<accession>A0A915K8A8</accession>
<evidence type="ECO:0000256" key="7">
    <source>
        <dbReference type="ARBA" id="ARBA00023242"/>
    </source>
</evidence>
<dbReference type="AlphaFoldDB" id="A0A915K8A8"/>
<dbReference type="SUPFAM" id="SSF52540">
    <property type="entry name" value="P-loop containing nucleoside triphosphate hydrolases"/>
    <property type="match status" value="1"/>
</dbReference>
<evidence type="ECO:0000313" key="10">
    <source>
        <dbReference type="Proteomes" id="UP000887565"/>
    </source>
</evidence>
<dbReference type="InterPro" id="IPR027417">
    <property type="entry name" value="P-loop_NTPase"/>
</dbReference>
<dbReference type="GO" id="GO:0005737">
    <property type="term" value="C:cytoplasm"/>
    <property type="evidence" value="ECO:0007669"/>
    <property type="project" value="UniProtKB-SubCell"/>
</dbReference>
<evidence type="ECO:0000256" key="9">
    <source>
        <dbReference type="RuleBase" id="RU365059"/>
    </source>
</evidence>
<keyword evidence="4 9" id="KW-0378">Hydrolase</keyword>
<keyword evidence="5" id="KW-0175">Coiled coil</keyword>
<dbReference type="GO" id="GO:0005634">
    <property type="term" value="C:nucleus"/>
    <property type="evidence" value="ECO:0007669"/>
    <property type="project" value="UniProtKB-SubCell"/>
</dbReference>
<evidence type="ECO:0000256" key="5">
    <source>
        <dbReference type="ARBA" id="ARBA00023054"/>
    </source>
</evidence>
<dbReference type="PANTHER" id="PTHR21231:SF8">
    <property type="entry name" value="GPN-LOOP GTPASE 1"/>
    <property type="match status" value="1"/>
</dbReference>
<dbReference type="EC" id="3.6.5.-" evidence="9"/>
<evidence type="ECO:0000256" key="4">
    <source>
        <dbReference type="ARBA" id="ARBA00022801"/>
    </source>
</evidence>
<dbReference type="Gene3D" id="3.40.50.300">
    <property type="entry name" value="P-loop containing nucleotide triphosphate hydrolases"/>
    <property type="match status" value="1"/>
</dbReference>
<dbReference type="OMA" id="HEVCLEW"/>